<dbReference type="InterPro" id="IPR001261">
    <property type="entry name" value="ArgE/DapE_CS"/>
</dbReference>
<keyword evidence="7" id="KW-0732">Signal</keyword>
<dbReference type="VEuPathDB" id="FungiDB:P175DRAFT_0502781"/>
<feature type="domain" description="Peptidase M20 dimerisation" evidence="8">
    <location>
        <begin position="206"/>
        <end position="313"/>
    </location>
</feature>
<keyword evidence="5" id="KW-0378">Hydrolase</keyword>
<evidence type="ECO:0000256" key="7">
    <source>
        <dbReference type="SAM" id="SignalP"/>
    </source>
</evidence>
<dbReference type="GO" id="GO:0006508">
    <property type="term" value="P:proteolysis"/>
    <property type="evidence" value="ECO:0007669"/>
    <property type="project" value="UniProtKB-KW"/>
</dbReference>
<evidence type="ECO:0000256" key="3">
    <source>
        <dbReference type="ARBA" id="ARBA00022670"/>
    </source>
</evidence>
<comment type="caution">
    <text evidence="9">The sequence shown here is derived from an EMBL/GenBank/DDBJ whole genome shotgun (WGS) entry which is preliminary data.</text>
</comment>
<evidence type="ECO:0000256" key="6">
    <source>
        <dbReference type="ARBA" id="ARBA00022833"/>
    </source>
</evidence>
<reference evidence="9 10" key="1">
    <citation type="journal article" date="2018" name="Proc. Natl. Acad. Sci. U.S.A.">
        <title>Linking secondary metabolites to gene clusters through genome sequencing of six diverse Aspergillus species.</title>
        <authorList>
            <person name="Kaerboelling I."/>
            <person name="Vesth T.C."/>
            <person name="Frisvad J.C."/>
            <person name="Nybo J.L."/>
            <person name="Theobald S."/>
            <person name="Kuo A."/>
            <person name="Bowyer P."/>
            <person name="Matsuda Y."/>
            <person name="Mondo S."/>
            <person name="Lyhne E.K."/>
            <person name="Kogle M.E."/>
            <person name="Clum A."/>
            <person name="Lipzen A."/>
            <person name="Salamov A."/>
            <person name="Ngan C.Y."/>
            <person name="Daum C."/>
            <person name="Chiniquy J."/>
            <person name="Barry K."/>
            <person name="LaButti K."/>
            <person name="Haridas S."/>
            <person name="Simmons B.A."/>
            <person name="Magnuson J.K."/>
            <person name="Mortensen U.H."/>
            <person name="Larsen T.O."/>
            <person name="Grigoriev I.V."/>
            <person name="Baker S.E."/>
            <person name="Andersen M.R."/>
        </authorList>
    </citation>
    <scope>NUCLEOTIDE SEQUENCE [LARGE SCALE GENOMIC DNA]</scope>
    <source>
        <strain evidence="9 10">IBT 24754</strain>
    </source>
</reference>
<comment type="cofactor">
    <cofactor evidence="1">
        <name>Zn(2+)</name>
        <dbReference type="ChEBI" id="CHEBI:29105"/>
    </cofactor>
</comment>
<dbReference type="OrthoDB" id="3064516at2759"/>
<dbReference type="InterPro" id="IPR050072">
    <property type="entry name" value="Peptidase_M20A"/>
</dbReference>
<evidence type="ECO:0000256" key="4">
    <source>
        <dbReference type="ARBA" id="ARBA00022723"/>
    </source>
</evidence>
<dbReference type="InterPro" id="IPR036264">
    <property type="entry name" value="Bact_exopeptidase_dim_dom"/>
</dbReference>
<gene>
    <name evidence="9" type="ORF">P175DRAFT_0502781</name>
</gene>
<keyword evidence="4" id="KW-0479">Metal-binding</keyword>
<feature type="signal peptide" evidence="7">
    <location>
        <begin position="1"/>
        <end position="17"/>
    </location>
</feature>
<feature type="chain" id="PRO_5015432978" description="Peptidase M20 dimerisation domain-containing protein" evidence="7">
    <location>
        <begin position="18"/>
        <end position="408"/>
    </location>
</feature>
<dbReference type="SUPFAM" id="SSF55031">
    <property type="entry name" value="Bacterial exopeptidase dimerisation domain"/>
    <property type="match status" value="1"/>
</dbReference>
<dbReference type="InterPro" id="IPR011650">
    <property type="entry name" value="Peptidase_M20_dimer"/>
</dbReference>
<keyword evidence="3" id="KW-0645">Protease</keyword>
<dbReference type="Proteomes" id="UP000244073">
    <property type="component" value="Unassembled WGS sequence"/>
</dbReference>
<dbReference type="PROSITE" id="PS00758">
    <property type="entry name" value="ARGE_DAPE_CPG2_1"/>
    <property type="match status" value="1"/>
</dbReference>
<dbReference type="SUPFAM" id="SSF53187">
    <property type="entry name" value="Zn-dependent exopeptidases"/>
    <property type="match status" value="1"/>
</dbReference>
<name>A0A2T5LSJ7_9EURO</name>
<evidence type="ECO:0000313" key="10">
    <source>
        <dbReference type="Proteomes" id="UP000244073"/>
    </source>
</evidence>
<dbReference type="Gene3D" id="3.30.70.360">
    <property type="match status" value="1"/>
</dbReference>
<dbReference type="InterPro" id="IPR002933">
    <property type="entry name" value="Peptidase_M20"/>
</dbReference>
<dbReference type="Pfam" id="PF01546">
    <property type="entry name" value="Peptidase_M20"/>
    <property type="match status" value="1"/>
</dbReference>
<accession>A0A2T5LSJ7</accession>
<protein>
    <recommendedName>
        <fullName evidence="8">Peptidase M20 dimerisation domain-containing protein</fullName>
    </recommendedName>
</protein>
<dbReference type="PROSITE" id="PS00759">
    <property type="entry name" value="ARGE_DAPE_CPG2_2"/>
    <property type="match status" value="1"/>
</dbReference>
<dbReference type="EMBL" id="MSFN02000006">
    <property type="protein sequence ID" value="PTU19259.1"/>
    <property type="molecule type" value="Genomic_DNA"/>
</dbReference>
<dbReference type="GO" id="GO:0046872">
    <property type="term" value="F:metal ion binding"/>
    <property type="evidence" value="ECO:0007669"/>
    <property type="project" value="UniProtKB-KW"/>
</dbReference>
<dbReference type="GeneID" id="63814349"/>
<organism evidence="9 10">
    <name type="scientific">Aspergillus ochraceoroseus IBT 24754</name>
    <dbReference type="NCBI Taxonomy" id="1392256"/>
    <lineage>
        <taxon>Eukaryota</taxon>
        <taxon>Fungi</taxon>
        <taxon>Dikarya</taxon>
        <taxon>Ascomycota</taxon>
        <taxon>Pezizomycotina</taxon>
        <taxon>Eurotiomycetes</taxon>
        <taxon>Eurotiomycetidae</taxon>
        <taxon>Eurotiales</taxon>
        <taxon>Aspergillaceae</taxon>
        <taxon>Aspergillus</taxon>
        <taxon>Aspergillus subgen. Nidulantes</taxon>
    </lineage>
</organism>
<comment type="similarity">
    <text evidence="2">Belongs to the peptidase M20A family.</text>
</comment>
<dbReference type="Gene3D" id="3.40.630.10">
    <property type="entry name" value="Zn peptidases"/>
    <property type="match status" value="1"/>
</dbReference>
<evidence type="ECO:0000256" key="2">
    <source>
        <dbReference type="ARBA" id="ARBA00006247"/>
    </source>
</evidence>
<evidence type="ECO:0000313" key="9">
    <source>
        <dbReference type="EMBL" id="PTU19259.1"/>
    </source>
</evidence>
<evidence type="ECO:0000256" key="5">
    <source>
        <dbReference type="ARBA" id="ARBA00022801"/>
    </source>
</evidence>
<evidence type="ECO:0000259" key="8">
    <source>
        <dbReference type="Pfam" id="PF07687"/>
    </source>
</evidence>
<sequence length="408" mass="42355">MAKLSLALLALSSFASASYLQQILPAYSLDDIINASPFLSLHRDLVQIPSVSGNESAVGDFLTEYLEARDFTVVQQPVLAPGSSQPRYNIFAYPSSAGQSPPEILLTSHIDTVPPFIPYSLHRTSADILIAGRGTVDAKASVAALIYAALETLSRHPTAPLALLFVVDEEVGGAGMQAFSANTTLNTADYHTVIFGEPTDLALVAGHKGLLGLEVVATGQAAHSGYPWLGESAVSAILPALSILDKLGDLPAADGGLPASPKYGRTTVNIGHVVAGVAANVVPASAVATVAVRLAASTPAEARAIIRAAVANATTADNPHGVVLDFQKHAGAYPPQDLDVDVPGFPVTTVNYGTDVPNLELRGGPAVKRYLYGPGSIHVAHGDTEAITVGQLEEAVRGYTRLIEAALH</sequence>
<dbReference type="PANTHER" id="PTHR43808:SF8">
    <property type="entry name" value="PEPTIDASE M20 DIMERISATION DOMAIN-CONTAINING PROTEIN"/>
    <property type="match status" value="1"/>
</dbReference>
<proteinExistence type="inferred from homology"/>
<dbReference type="GO" id="GO:0008233">
    <property type="term" value="F:peptidase activity"/>
    <property type="evidence" value="ECO:0007669"/>
    <property type="project" value="UniProtKB-KW"/>
</dbReference>
<keyword evidence="6" id="KW-0862">Zinc</keyword>
<evidence type="ECO:0000256" key="1">
    <source>
        <dbReference type="ARBA" id="ARBA00001947"/>
    </source>
</evidence>
<dbReference type="RefSeq" id="XP_040750651.1">
    <property type="nucleotide sequence ID" value="XM_040897467.1"/>
</dbReference>
<dbReference type="PANTHER" id="PTHR43808">
    <property type="entry name" value="ACETYLORNITHINE DEACETYLASE"/>
    <property type="match status" value="1"/>
</dbReference>
<dbReference type="AlphaFoldDB" id="A0A2T5LSJ7"/>
<dbReference type="Pfam" id="PF07687">
    <property type="entry name" value="M20_dimer"/>
    <property type="match status" value="1"/>
</dbReference>